<organism evidence="2 3">
    <name type="scientific">Cutaneotrichosporon oleaginosum</name>
    <dbReference type="NCBI Taxonomy" id="879819"/>
    <lineage>
        <taxon>Eukaryota</taxon>
        <taxon>Fungi</taxon>
        <taxon>Dikarya</taxon>
        <taxon>Basidiomycota</taxon>
        <taxon>Agaricomycotina</taxon>
        <taxon>Tremellomycetes</taxon>
        <taxon>Trichosporonales</taxon>
        <taxon>Trichosporonaceae</taxon>
        <taxon>Cutaneotrichosporon</taxon>
    </lineage>
</organism>
<dbReference type="AlphaFoldDB" id="A0A0J0XGG3"/>
<dbReference type="RefSeq" id="XP_018276644.1">
    <property type="nucleotide sequence ID" value="XM_018424019.1"/>
</dbReference>
<evidence type="ECO:0000313" key="2">
    <source>
        <dbReference type="EMBL" id="KLT40153.1"/>
    </source>
</evidence>
<dbReference type="Proteomes" id="UP000053611">
    <property type="component" value="Unassembled WGS sequence"/>
</dbReference>
<gene>
    <name evidence="2" type="ORF">CC85DRAFT_287778</name>
</gene>
<evidence type="ECO:0000256" key="1">
    <source>
        <dbReference type="SAM" id="MobiDB-lite"/>
    </source>
</evidence>
<keyword evidence="3" id="KW-1185">Reference proteome</keyword>
<name>A0A0J0XGG3_9TREE</name>
<feature type="region of interest" description="Disordered" evidence="1">
    <location>
        <begin position="56"/>
        <end position="88"/>
    </location>
</feature>
<feature type="compositionally biased region" description="Polar residues" evidence="1">
    <location>
        <begin position="77"/>
        <end position="88"/>
    </location>
</feature>
<sequence>MPSSPQAVASAVCLRSCSSGIQQASHASVHPIPPGILGMQSAISRPWVWDLGAYESGGWRSTPTEHPQAPEAPGHSAPSTSQPLRAQL</sequence>
<dbReference type="EMBL" id="KQ087240">
    <property type="protein sequence ID" value="KLT40153.1"/>
    <property type="molecule type" value="Genomic_DNA"/>
</dbReference>
<protein>
    <submittedName>
        <fullName evidence="2">Uncharacterized protein</fullName>
    </submittedName>
</protein>
<reference evidence="2 3" key="1">
    <citation type="submission" date="2015-03" db="EMBL/GenBank/DDBJ databases">
        <title>Genomics and transcriptomics of the oil-accumulating basidiomycete yeast T. oleaginosus allow insights into substrate utilization and the diverse evolutionary trajectories of mating systems in fungi.</title>
        <authorList>
            <consortium name="DOE Joint Genome Institute"/>
            <person name="Kourist R."/>
            <person name="Kracht O."/>
            <person name="Bracharz F."/>
            <person name="Lipzen A."/>
            <person name="Nolan M."/>
            <person name="Ohm R."/>
            <person name="Grigoriev I."/>
            <person name="Sun S."/>
            <person name="Heitman J."/>
            <person name="Bruck T."/>
            <person name="Nowrousian M."/>
        </authorList>
    </citation>
    <scope>NUCLEOTIDE SEQUENCE [LARGE SCALE GENOMIC DNA]</scope>
    <source>
        <strain evidence="2 3">IBC0246</strain>
    </source>
</reference>
<dbReference type="GeneID" id="28984622"/>
<evidence type="ECO:0000313" key="3">
    <source>
        <dbReference type="Proteomes" id="UP000053611"/>
    </source>
</evidence>
<proteinExistence type="predicted"/>
<accession>A0A0J0XGG3</accession>